<organism evidence="1 2">
    <name type="scientific">Monilinia fructigena</name>
    <dbReference type="NCBI Taxonomy" id="38457"/>
    <lineage>
        <taxon>Eukaryota</taxon>
        <taxon>Fungi</taxon>
        <taxon>Dikarya</taxon>
        <taxon>Ascomycota</taxon>
        <taxon>Pezizomycotina</taxon>
        <taxon>Leotiomycetes</taxon>
        <taxon>Helotiales</taxon>
        <taxon>Sclerotiniaceae</taxon>
        <taxon>Monilinia</taxon>
    </lineage>
</organism>
<dbReference type="AlphaFoldDB" id="A0A395JDB8"/>
<proteinExistence type="predicted"/>
<keyword evidence="2" id="KW-1185">Reference proteome</keyword>
<gene>
    <name evidence="1" type="ORF">DID88_007428</name>
</gene>
<protein>
    <submittedName>
        <fullName evidence="1">Uncharacterized protein</fullName>
    </submittedName>
</protein>
<name>A0A395JDB8_9HELO</name>
<evidence type="ECO:0000313" key="1">
    <source>
        <dbReference type="EMBL" id="RAL68729.1"/>
    </source>
</evidence>
<dbReference type="EMBL" id="QKRW01000001">
    <property type="protein sequence ID" value="RAL68729.1"/>
    <property type="molecule type" value="Genomic_DNA"/>
</dbReference>
<dbReference type="Proteomes" id="UP000249056">
    <property type="component" value="Unassembled WGS sequence"/>
</dbReference>
<accession>A0A395JDB8</accession>
<reference evidence="1 2" key="1">
    <citation type="submission" date="2018-06" db="EMBL/GenBank/DDBJ databases">
        <title>Genome Sequence of the Brown Rot Fungal Pathogen Monilinia fructigena.</title>
        <authorList>
            <person name="Landi L."/>
            <person name="De Miccolis Angelini R.M."/>
            <person name="Pollastro S."/>
            <person name="Abate D."/>
            <person name="Faretra F."/>
            <person name="Romanazzi G."/>
        </authorList>
    </citation>
    <scope>NUCLEOTIDE SEQUENCE [LARGE SCALE GENOMIC DNA]</scope>
    <source>
        <strain evidence="1 2">Mfrg269</strain>
    </source>
</reference>
<dbReference type="OrthoDB" id="270171at2759"/>
<comment type="caution">
    <text evidence="1">The sequence shown here is derived from an EMBL/GenBank/DDBJ whole genome shotgun (WGS) entry which is preliminary data.</text>
</comment>
<evidence type="ECO:0000313" key="2">
    <source>
        <dbReference type="Proteomes" id="UP000249056"/>
    </source>
</evidence>
<sequence>MRFARAALRVRPTTFKAPALRRGYAEAVADKIKLSLALPHQVCADLFWWHDGGGGGGRCGWIGGRGELLERLADEHMRT</sequence>